<keyword evidence="3" id="KW-1185">Reference proteome</keyword>
<dbReference type="HOGENOM" id="CLU_2857340_0_0_9"/>
<dbReference type="KEGG" id="aar:Acear_0921"/>
<dbReference type="AlphaFoldDB" id="D9QPL1"/>
<dbReference type="EMBL" id="CP002105">
    <property type="protein sequence ID" value="ADL12452.1"/>
    <property type="molecule type" value="Genomic_DNA"/>
</dbReference>
<sequence length="64" mass="7132">MAENNQENQGLLNGILERIVGTGEDGNEEPGIAQEELENNNQETSPEAEFSDDEEERELNVVED</sequence>
<accession>D9QPL1</accession>
<evidence type="ECO:0000313" key="2">
    <source>
        <dbReference type="EMBL" id="ADL12452.1"/>
    </source>
</evidence>
<dbReference type="STRING" id="574087.Acear_0921"/>
<gene>
    <name evidence="2" type="ordered locus">Acear_0921</name>
</gene>
<proteinExistence type="predicted"/>
<evidence type="ECO:0000313" key="3">
    <source>
        <dbReference type="Proteomes" id="UP000001661"/>
    </source>
</evidence>
<dbReference type="Proteomes" id="UP000001661">
    <property type="component" value="Chromosome"/>
</dbReference>
<protein>
    <submittedName>
        <fullName evidence="2">Uncharacterized protein</fullName>
    </submittedName>
</protein>
<organism evidence="2 3">
    <name type="scientific">Acetohalobium arabaticum (strain ATCC 49924 / DSM 5501 / Z-7288)</name>
    <dbReference type="NCBI Taxonomy" id="574087"/>
    <lineage>
        <taxon>Bacteria</taxon>
        <taxon>Bacillati</taxon>
        <taxon>Bacillota</taxon>
        <taxon>Clostridia</taxon>
        <taxon>Halanaerobiales</taxon>
        <taxon>Halobacteroidaceae</taxon>
        <taxon>Acetohalobium</taxon>
    </lineage>
</organism>
<evidence type="ECO:0000256" key="1">
    <source>
        <dbReference type="SAM" id="MobiDB-lite"/>
    </source>
</evidence>
<feature type="compositionally biased region" description="Acidic residues" evidence="1">
    <location>
        <begin position="49"/>
        <end position="64"/>
    </location>
</feature>
<dbReference type="RefSeq" id="WP_013277898.1">
    <property type="nucleotide sequence ID" value="NC_014378.1"/>
</dbReference>
<name>D9QPL1_ACEAZ</name>
<feature type="region of interest" description="Disordered" evidence="1">
    <location>
        <begin position="16"/>
        <end position="64"/>
    </location>
</feature>
<reference evidence="2 3" key="1">
    <citation type="journal article" date="2010" name="Stand. Genomic Sci.">
        <title>Complete genome sequence of Acetohalobium arabaticum type strain (Z-7288).</title>
        <authorList>
            <person name="Sikorski J."/>
            <person name="Lapidus A."/>
            <person name="Chertkov O."/>
            <person name="Lucas S."/>
            <person name="Copeland A."/>
            <person name="Glavina Del Rio T."/>
            <person name="Nolan M."/>
            <person name="Tice H."/>
            <person name="Cheng J.F."/>
            <person name="Han C."/>
            <person name="Brambilla E."/>
            <person name="Pitluck S."/>
            <person name="Liolios K."/>
            <person name="Ivanova N."/>
            <person name="Mavromatis K."/>
            <person name="Mikhailova N."/>
            <person name="Pati A."/>
            <person name="Bruce D."/>
            <person name="Detter C."/>
            <person name="Tapia R."/>
            <person name="Goodwin L."/>
            <person name="Chen A."/>
            <person name="Palaniappan K."/>
            <person name="Land M."/>
            <person name="Hauser L."/>
            <person name="Chang Y.J."/>
            <person name="Jeffries C.D."/>
            <person name="Rohde M."/>
            <person name="Goker M."/>
            <person name="Spring S."/>
            <person name="Woyke T."/>
            <person name="Bristow J."/>
            <person name="Eisen J.A."/>
            <person name="Markowitz V."/>
            <person name="Hugenholtz P."/>
            <person name="Kyrpides N.C."/>
            <person name="Klenk H.P."/>
        </authorList>
    </citation>
    <scope>NUCLEOTIDE SEQUENCE [LARGE SCALE GENOMIC DNA]</scope>
    <source>
        <strain evidence="3">ATCC 49924 / DSM 5501 / Z-7288</strain>
    </source>
</reference>